<name>A0ABS5AA98_9PSEU</name>
<keyword evidence="2" id="KW-1185">Reference proteome</keyword>
<comment type="caution">
    <text evidence="1">The sequence shown here is derived from an EMBL/GenBank/DDBJ whole genome shotgun (WGS) entry which is preliminary data.</text>
</comment>
<reference evidence="1 2" key="1">
    <citation type="submission" date="2021-03" db="EMBL/GenBank/DDBJ databases">
        <title>Sequencing the genomes of 1000 actinobacteria strains.</title>
        <authorList>
            <person name="Klenk H.-P."/>
        </authorList>
    </citation>
    <scope>NUCLEOTIDE SEQUENCE [LARGE SCALE GENOMIC DNA]</scope>
    <source>
        <strain evidence="1 2">DSM 44580</strain>
    </source>
</reference>
<dbReference type="GO" id="GO:0016874">
    <property type="term" value="F:ligase activity"/>
    <property type="evidence" value="ECO:0007669"/>
    <property type="project" value="UniProtKB-KW"/>
</dbReference>
<keyword evidence="1" id="KW-0436">Ligase</keyword>
<dbReference type="Proteomes" id="UP001519363">
    <property type="component" value="Unassembled WGS sequence"/>
</dbReference>
<gene>
    <name evidence="1" type="ORF">JOF53_002380</name>
</gene>
<proteinExistence type="predicted"/>
<evidence type="ECO:0000313" key="1">
    <source>
        <dbReference type="EMBL" id="MBP2473508.1"/>
    </source>
</evidence>
<dbReference type="InterPro" id="IPR045851">
    <property type="entry name" value="AMP-bd_C_sf"/>
</dbReference>
<accession>A0ABS5AA98</accession>
<organism evidence="1 2">
    <name type="scientific">Crossiella equi</name>
    <dbReference type="NCBI Taxonomy" id="130796"/>
    <lineage>
        <taxon>Bacteria</taxon>
        <taxon>Bacillati</taxon>
        <taxon>Actinomycetota</taxon>
        <taxon>Actinomycetes</taxon>
        <taxon>Pseudonocardiales</taxon>
        <taxon>Pseudonocardiaceae</taxon>
        <taxon>Crossiella</taxon>
    </lineage>
</organism>
<dbReference type="EMBL" id="JAGIOO010000001">
    <property type="protein sequence ID" value="MBP2473508.1"/>
    <property type="molecule type" value="Genomic_DNA"/>
</dbReference>
<dbReference type="Gene3D" id="3.40.50.12780">
    <property type="entry name" value="N-terminal domain of ligase-like"/>
    <property type="match status" value="1"/>
</dbReference>
<dbReference type="RefSeq" id="WP_143342394.1">
    <property type="nucleotide sequence ID" value="NZ_JAGIOO010000001.1"/>
</dbReference>
<evidence type="ECO:0000313" key="2">
    <source>
        <dbReference type="Proteomes" id="UP001519363"/>
    </source>
</evidence>
<dbReference type="Gene3D" id="3.30.300.30">
    <property type="match status" value="1"/>
</dbReference>
<protein>
    <submittedName>
        <fullName evidence="1">Acyl-CoA synthetase (AMP-forming)/AMP-acid ligase II</fullName>
    </submittedName>
</protein>
<dbReference type="InterPro" id="IPR042099">
    <property type="entry name" value="ANL_N_sf"/>
</dbReference>
<sequence>MNLFATADRPWHHDWSTMSDLRAAVQLPSTMDFDTSGSTGPSRTWRHRGETLWTEAGLLADLVRPHRPEAVLASAPPRHLYGALATVLLPARLRLPVWYRPQYFGALPPPGGRRWLVVAVPWTFAALARREAWLDQVAHLTVLHSSATVPETAARLLERLGGRAEVVEVFGATETGGVAHRVWRPDPPPWRLFPDVELRTEGPGEQPLRVRGPRLAEGLAEWTLDDFVVPVPDRGFRFAGRRSRLVKVNGRRVDLDVLEAALRAALPGMDLAALPVADPTSGEHVDLLVVPEGRTEDEVRAAIAHLAPRPRRVLLVPAIDRSATGKARRVRLTACAGTPPVR</sequence>
<dbReference type="SUPFAM" id="SSF56801">
    <property type="entry name" value="Acetyl-CoA synthetase-like"/>
    <property type="match status" value="1"/>
</dbReference>